<gene>
    <name evidence="2" type="ORF">TCEB3V08_LOCUS8285</name>
</gene>
<name>A0A7R9D0W2_TIMCR</name>
<protein>
    <submittedName>
        <fullName evidence="2">Uncharacterized protein</fullName>
    </submittedName>
</protein>
<keyword evidence="1" id="KW-0732">Signal</keyword>
<organism evidence="2">
    <name type="scientific">Timema cristinae</name>
    <name type="common">Walking stick</name>
    <dbReference type="NCBI Taxonomy" id="61476"/>
    <lineage>
        <taxon>Eukaryota</taxon>
        <taxon>Metazoa</taxon>
        <taxon>Ecdysozoa</taxon>
        <taxon>Arthropoda</taxon>
        <taxon>Hexapoda</taxon>
        <taxon>Insecta</taxon>
        <taxon>Pterygota</taxon>
        <taxon>Neoptera</taxon>
        <taxon>Polyneoptera</taxon>
        <taxon>Phasmatodea</taxon>
        <taxon>Timematodea</taxon>
        <taxon>Timematoidea</taxon>
        <taxon>Timematidae</taxon>
        <taxon>Timema</taxon>
    </lineage>
</organism>
<dbReference type="PANTHER" id="PTHR21253">
    <property type="entry name" value="F-BOX ONLY PROTEIN 11-RELATED"/>
    <property type="match status" value="1"/>
</dbReference>
<evidence type="ECO:0000313" key="2">
    <source>
        <dbReference type="EMBL" id="CAD7406005.1"/>
    </source>
</evidence>
<dbReference type="AlphaFoldDB" id="A0A7R9D0W2"/>
<feature type="chain" id="PRO_5031504271" evidence="1">
    <location>
        <begin position="21"/>
        <end position="157"/>
    </location>
</feature>
<feature type="signal peptide" evidence="1">
    <location>
        <begin position="1"/>
        <end position="20"/>
    </location>
</feature>
<sequence length="157" mass="18287">MKNAVISVVLVLLLVEYVTNSEIEEKKLSRRKRYLMFPEGSNFLITVANPKRLLTNMRPKGWNGLLECDVFFKLPSDTRKMIEKYQYPHPGPYYLHHRDRRALYRGLHEVLEMSPSGDGSDTFHHDAYMTTIDPVKCADVDKECPFSILEVLLSWPK</sequence>
<dbReference type="EMBL" id="OC319671">
    <property type="protein sequence ID" value="CAD7406005.1"/>
    <property type="molecule type" value="Genomic_DNA"/>
</dbReference>
<accession>A0A7R9D0W2</accession>
<reference evidence="2" key="1">
    <citation type="submission" date="2020-11" db="EMBL/GenBank/DDBJ databases">
        <authorList>
            <person name="Tran Van P."/>
        </authorList>
    </citation>
    <scope>NUCLEOTIDE SEQUENCE</scope>
</reference>
<evidence type="ECO:0000256" key="1">
    <source>
        <dbReference type="SAM" id="SignalP"/>
    </source>
</evidence>
<proteinExistence type="predicted"/>
<dbReference type="PANTHER" id="PTHR21253:SF0">
    <property type="entry name" value="F-BOX ONLY PROTEIN 11-RELATED"/>
    <property type="match status" value="1"/>
</dbReference>